<reference evidence="3 4" key="1">
    <citation type="journal article" date="2019" name="Emerg. Microbes Infect.">
        <title>Comprehensive subspecies identification of 175 nontuberculous mycobacteria species based on 7547 genomic profiles.</title>
        <authorList>
            <person name="Matsumoto Y."/>
            <person name="Kinjo T."/>
            <person name="Motooka D."/>
            <person name="Nabeya D."/>
            <person name="Jung N."/>
            <person name="Uechi K."/>
            <person name="Horii T."/>
            <person name="Iida T."/>
            <person name="Fujita J."/>
            <person name="Nakamura S."/>
        </authorList>
    </citation>
    <scope>NUCLEOTIDE SEQUENCE [LARGE SCALE GENOMIC DNA]</scope>
    <source>
        <strain evidence="3 4">JCM 12688</strain>
    </source>
</reference>
<dbReference type="SUPFAM" id="SSF55073">
    <property type="entry name" value="Nucleotide cyclase"/>
    <property type="match status" value="1"/>
</dbReference>
<dbReference type="EMBL" id="AP022608">
    <property type="protein sequence ID" value="BBZ16087.1"/>
    <property type="molecule type" value="Genomic_DNA"/>
</dbReference>
<evidence type="ECO:0000259" key="2">
    <source>
        <dbReference type="PROSITE" id="PS50125"/>
    </source>
</evidence>
<dbReference type="InterPro" id="IPR029787">
    <property type="entry name" value="Nucleotide_cyclase"/>
</dbReference>
<dbReference type="InterPro" id="IPR032026">
    <property type="entry name" value="Ad_Cy_reg"/>
</dbReference>
<feature type="domain" description="Guanylate cyclase" evidence="2">
    <location>
        <begin position="205"/>
        <end position="314"/>
    </location>
</feature>
<proteinExistence type="inferred from homology"/>
<dbReference type="KEGG" id="mgad:MGAD_04220"/>
<dbReference type="PROSITE" id="PS50125">
    <property type="entry name" value="GUANYLATE_CYCLASE_2"/>
    <property type="match status" value="1"/>
</dbReference>
<dbReference type="InterPro" id="IPR001054">
    <property type="entry name" value="A/G_cyclase"/>
</dbReference>
<comment type="similarity">
    <text evidence="1">Belongs to the adenylyl cyclase class-3 family.</text>
</comment>
<accession>A0A7I7WGV7</accession>
<dbReference type="Proteomes" id="UP000466187">
    <property type="component" value="Chromosome"/>
</dbReference>
<evidence type="ECO:0000256" key="1">
    <source>
        <dbReference type="ARBA" id="ARBA00005381"/>
    </source>
</evidence>
<organism evidence="3 4">
    <name type="scientific">Mycolicibacterium gadium</name>
    <name type="common">Mycobacterium gadium</name>
    <dbReference type="NCBI Taxonomy" id="1794"/>
    <lineage>
        <taxon>Bacteria</taxon>
        <taxon>Bacillati</taxon>
        <taxon>Actinomycetota</taxon>
        <taxon>Actinomycetes</taxon>
        <taxon>Mycobacteriales</taxon>
        <taxon>Mycobacteriaceae</taxon>
        <taxon>Mycolicibacterium</taxon>
    </lineage>
</organism>
<gene>
    <name evidence="3" type="ORF">MGAD_04220</name>
</gene>
<dbReference type="CDD" id="cd07302">
    <property type="entry name" value="CHD"/>
    <property type="match status" value="1"/>
</dbReference>
<dbReference type="PANTHER" id="PTHR43081">
    <property type="entry name" value="ADENYLATE CYCLASE, TERMINAL-DIFFERENTIATION SPECIFIC-RELATED"/>
    <property type="match status" value="1"/>
</dbReference>
<dbReference type="GO" id="GO:0004016">
    <property type="term" value="F:adenylate cyclase activity"/>
    <property type="evidence" value="ECO:0007669"/>
    <property type="project" value="UniProtKB-ARBA"/>
</dbReference>
<dbReference type="Gene3D" id="3.30.70.1230">
    <property type="entry name" value="Nucleotide cyclase"/>
    <property type="match status" value="1"/>
</dbReference>
<dbReference type="PANTHER" id="PTHR43081:SF1">
    <property type="entry name" value="ADENYLATE CYCLASE, TERMINAL-DIFFERENTIATION SPECIFIC"/>
    <property type="match status" value="1"/>
</dbReference>
<protein>
    <recommendedName>
        <fullName evidence="2">Guanylate cyclase domain-containing protein</fullName>
    </recommendedName>
</protein>
<name>A0A7I7WGV7_MYCGU</name>
<dbReference type="Pfam" id="PF16701">
    <property type="entry name" value="Ad_Cy_reg"/>
    <property type="match status" value="1"/>
</dbReference>
<dbReference type="Pfam" id="PF00211">
    <property type="entry name" value="Guanylate_cyc"/>
    <property type="match status" value="1"/>
</dbReference>
<dbReference type="RefSeq" id="WP_163684533.1">
    <property type="nucleotide sequence ID" value="NZ_AP022608.1"/>
</dbReference>
<sequence>MVDFDALEAAGIANARGRAALIDYLNKLGFSADEMVEAERRGRLFGLAGDALQGPGRPIHSLRTAADALGVSLPEVATAWTALGLTIADPDALTLSQLDVDGLWTWVAIKELVGDEPALAFLRTLGNAMARVAEAGGTMVRMAQPDLLMAISNDELTTAMAYREITEITQTFGVLIDAVFRQHIISARTHFEGVITDASASVTCGVGFADLTGFTQLTQVMDPTELLDLLMEFGGSVSDIVHTDGGRVVKFIGDEVMWVTSTPELLVKVAIDLVEHPRARETGLKVRAGLGYGSVLGIYGDYFGNPVNLAARLVAAAAPGQILASSDVRDQLPEWPAIPQEPLTLKGFDEPVAAYDLHLAR</sequence>
<evidence type="ECO:0000313" key="3">
    <source>
        <dbReference type="EMBL" id="BBZ16087.1"/>
    </source>
</evidence>
<dbReference type="AlphaFoldDB" id="A0A7I7WGV7"/>
<dbReference type="InterPro" id="IPR050697">
    <property type="entry name" value="Adenylyl/Guanylyl_Cyclase_3/4"/>
</dbReference>
<dbReference type="SMART" id="SM00044">
    <property type="entry name" value="CYCc"/>
    <property type="match status" value="1"/>
</dbReference>
<dbReference type="GO" id="GO:0035556">
    <property type="term" value="P:intracellular signal transduction"/>
    <property type="evidence" value="ECO:0007669"/>
    <property type="project" value="InterPro"/>
</dbReference>
<evidence type="ECO:0000313" key="4">
    <source>
        <dbReference type="Proteomes" id="UP000466187"/>
    </source>
</evidence>
<dbReference type="GO" id="GO:0009190">
    <property type="term" value="P:cyclic nucleotide biosynthetic process"/>
    <property type="evidence" value="ECO:0007669"/>
    <property type="project" value="InterPro"/>
</dbReference>